<evidence type="ECO:0000313" key="1">
    <source>
        <dbReference type="EMBL" id="KAK7284584.1"/>
    </source>
</evidence>
<protein>
    <submittedName>
        <fullName evidence="1">Uncharacterized protein</fullName>
    </submittedName>
</protein>
<evidence type="ECO:0000313" key="2">
    <source>
        <dbReference type="Proteomes" id="UP001359559"/>
    </source>
</evidence>
<dbReference type="AlphaFoldDB" id="A0AAN9P4J1"/>
<keyword evidence="2" id="KW-1185">Reference proteome</keyword>
<organism evidence="1 2">
    <name type="scientific">Clitoria ternatea</name>
    <name type="common">Butterfly pea</name>
    <dbReference type="NCBI Taxonomy" id="43366"/>
    <lineage>
        <taxon>Eukaryota</taxon>
        <taxon>Viridiplantae</taxon>
        <taxon>Streptophyta</taxon>
        <taxon>Embryophyta</taxon>
        <taxon>Tracheophyta</taxon>
        <taxon>Spermatophyta</taxon>
        <taxon>Magnoliopsida</taxon>
        <taxon>eudicotyledons</taxon>
        <taxon>Gunneridae</taxon>
        <taxon>Pentapetalae</taxon>
        <taxon>rosids</taxon>
        <taxon>fabids</taxon>
        <taxon>Fabales</taxon>
        <taxon>Fabaceae</taxon>
        <taxon>Papilionoideae</taxon>
        <taxon>50 kb inversion clade</taxon>
        <taxon>NPAAA clade</taxon>
        <taxon>indigoferoid/millettioid clade</taxon>
        <taxon>Phaseoleae</taxon>
        <taxon>Clitoria</taxon>
    </lineage>
</organism>
<sequence>MANVARMLIIYNLCFHRSLDVQDANFPEATECIFRKLPRHRRGAKNIPINEEMSDPGPTTVLEMMV</sequence>
<comment type="caution">
    <text evidence="1">The sequence shown here is derived from an EMBL/GenBank/DDBJ whole genome shotgun (WGS) entry which is preliminary data.</text>
</comment>
<accession>A0AAN9P4J1</accession>
<dbReference type="EMBL" id="JAYKXN010000005">
    <property type="protein sequence ID" value="KAK7284584.1"/>
    <property type="molecule type" value="Genomic_DNA"/>
</dbReference>
<gene>
    <name evidence="1" type="ORF">RJT34_19333</name>
</gene>
<name>A0AAN9P4J1_CLITE</name>
<dbReference type="Proteomes" id="UP001359559">
    <property type="component" value="Unassembled WGS sequence"/>
</dbReference>
<proteinExistence type="predicted"/>
<reference evidence="1 2" key="1">
    <citation type="submission" date="2024-01" db="EMBL/GenBank/DDBJ databases">
        <title>The genomes of 5 underutilized Papilionoideae crops provide insights into root nodulation and disease resistance.</title>
        <authorList>
            <person name="Yuan L."/>
        </authorList>
    </citation>
    <scope>NUCLEOTIDE SEQUENCE [LARGE SCALE GENOMIC DNA]</scope>
    <source>
        <strain evidence="1">LY-2023</strain>
        <tissue evidence="1">Leaf</tissue>
    </source>
</reference>